<dbReference type="FunFam" id="1.50.10.130:FF:000002">
    <property type="entry name" value="Ent-copalyl diphosphate synthase, chloroplastic"/>
    <property type="match status" value="1"/>
</dbReference>
<keyword evidence="3" id="KW-0460">Magnesium</keyword>
<dbReference type="Gene3D" id="1.50.10.130">
    <property type="entry name" value="Terpene synthase, N-terminal domain"/>
    <property type="match status" value="1"/>
</dbReference>
<comment type="cofactor">
    <cofactor evidence="1">
        <name>Mg(2+)</name>
        <dbReference type="ChEBI" id="CHEBI:18420"/>
    </cofactor>
</comment>
<dbReference type="InterPro" id="IPR050148">
    <property type="entry name" value="Terpene_synthase-like"/>
</dbReference>
<dbReference type="Pfam" id="PF01397">
    <property type="entry name" value="Terpene_synth"/>
    <property type="match status" value="1"/>
</dbReference>
<dbReference type="PANTHER" id="PTHR31739:SF4">
    <property type="entry name" value="ENT-COPALYL DIPHOSPHATE SYNTHASE, CHLOROPLASTIC"/>
    <property type="match status" value="1"/>
</dbReference>
<dbReference type="SUPFAM" id="SSF48576">
    <property type="entry name" value="Terpenoid synthases"/>
    <property type="match status" value="1"/>
</dbReference>
<dbReference type="GO" id="GO:0009899">
    <property type="term" value="F:ent-kaurene synthase activity"/>
    <property type="evidence" value="ECO:0007669"/>
    <property type="project" value="UniProtKB-EC"/>
</dbReference>
<dbReference type="SUPFAM" id="SSF48239">
    <property type="entry name" value="Terpenoid cyclases/Protein prenyltransferases"/>
    <property type="match status" value="1"/>
</dbReference>
<dbReference type="InterPro" id="IPR008949">
    <property type="entry name" value="Isoprenoid_synthase_dom_sf"/>
</dbReference>
<evidence type="ECO:0000313" key="7">
    <source>
        <dbReference type="EMBL" id="KAI7743734.1"/>
    </source>
</evidence>
<comment type="caution">
    <text evidence="7">The sequence shown here is derived from an EMBL/GenBank/DDBJ whole genome shotgun (WGS) entry which is preliminary data.</text>
</comment>
<dbReference type="GO" id="GO:0000287">
    <property type="term" value="F:magnesium ion binding"/>
    <property type="evidence" value="ECO:0007669"/>
    <property type="project" value="TreeGrafter"/>
</dbReference>
<dbReference type="GO" id="GO:0009507">
    <property type="term" value="C:chloroplast"/>
    <property type="evidence" value="ECO:0007669"/>
    <property type="project" value="TreeGrafter"/>
</dbReference>
<organism evidence="7 8">
    <name type="scientific">Ambrosia artemisiifolia</name>
    <name type="common">Common ragweed</name>
    <dbReference type="NCBI Taxonomy" id="4212"/>
    <lineage>
        <taxon>Eukaryota</taxon>
        <taxon>Viridiplantae</taxon>
        <taxon>Streptophyta</taxon>
        <taxon>Embryophyta</taxon>
        <taxon>Tracheophyta</taxon>
        <taxon>Spermatophyta</taxon>
        <taxon>Magnoliopsida</taxon>
        <taxon>eudicotyledons</taxon>
        <taxon>Gunneridae</taxon>
        <taxon>Pentapetalae</taxon>
        <taxon>asterids</taxon>
        <taxon>campanulids</taxon>
        <taxon>Asterales</taxon>
        <taxon>Asteraceae</taxon>
        <taxon>Asteroideae</taxon>
        <taxon>Heliantheae alliance</taxon>
        <taxon>Heliantheae</taxon>
        <taxon>Ambrosia</taxon>
    </lineage>
</organism>
<dbReference type="InterPro" id="IPR008930">
    <property type="entry name" value="Terpenoid_cyclase/PrenylTrfase"/>
</dbReference>
<evidence type="ECO:0000256" key="4">
    <source>
        <dbReference type="ARBA" id="ARBA00050853"/>
    </source>
</evidence>
<dbReference type="InterPro" id="IPR001906">
    <property type="entry name" value="Terpene_synth_N"/>
</dbReference>
<accession>A0AAD5CNB6</accession>
<proteinExistence type="predicted"/>
<sequence>VFRNFEKDGEFVGFRGQTTQALTGTYNLYRASQLLFPQEKILEDVKKFSYKYLMEKQANNELLDKWIISKDLPGEIRYALDVPWYASLPRLEARYYLEQYGGDDDVWIGKTLYRMLYVNNNTYLEMAKLDYNHCQSIHRLEWRSFEKWYGTLDLKESMNRSVLSSYYMAAASIFEVERCNERVAWAKTIVLLDAITSFFTKPLLPNIEIQAFVDEFISPSCHHGREGKPRHALVNALLETLNQISSDALVAHGVDIHPHLKSIWTAWLWGCQKGANEAQGEAELIVRTINMTSGRWLPDQESLEHPQYQKLSYIINTLCHEISHKGSHNMSLEIESKMQELVQIVLSNSPNDLEPELKQTFLSVAKTYYYRAFYDPETINRHISKVLFTNVT</sequence>
<evidence type="ECO:0000256" key="2">
    <source>
        <dbReference type="ARBA" id="ARBA00022723"/>
    </source>
</evidence>
<dbReference type="Gene3D" id="1.10.600.10">
    <property type="entry name" value="Farnesyl Diphosphate Synthase"/>
    <property type="match status" value="1"/>
</dbReference>
<evidence type="ECO:0000256" key="1">
    <source>
        <dbReference type="ARBA" id="ARBA00001946"/>
    </source>
</evidence>
<feature type="non-terminal residue" evidence="7">
    <location>
        <position position="1"/>
    </location>
</feature>
<protein>
    <recommendedName>
        <fullName evidence="5">ent-kaurene synthase</fullName>
        <ecNumber evidence="5">4.2.3.19</ecNumber>
    </recommendedName>
</protein>
<reference evidence="7" key="1">
    <citation type="submission" date="2022-06" db="EMBL/GenBank/DDBJ databases">
        <title>Uncovering the hologenomic basis of an extraordinary plant invasion.</title>
        <authorList>
            <person name="Bieker V.C."/>
            <person name="Martin M.D."/>
            <person name="Gilbert T."/>
            <person name="Hodgins K."/>
            <person name="Battlay P."/>
            <person name="Petersen B."/>
            <person name="Wilson J."/>
        </authorList>
    </citation>
    <scope>NUCLEOTIDE SEQUENCE</scope>
    <source>
        <strain evidence="7">AA19_3_7</strain>
        <tissue evidence="7">Leaf</tissue>
    </source>
</reference>
<dbReference type="EMBL" id="JAMZMK010007695">
    <property type="protein sequence ID" value="KAI7743734.1"/>
    <property type="molecule type" value="Genomic_DNA"/>
</dbReference>
<evidence type="ECO:0000256" key="3">
    <source>
        <dbReference type="ARBA" id="ARBA00022842"/>
    </source>
</evidence>
<feature type="domain" description="Terpene synthase N-terminal" evidence="6">
    <location>
        <begin position="1"/>
        <end position="80"/>
    </location>
</feature>
<gene>
    <name evidence="7" type="ORF">M8C21_017703</name>
</gene>
<evidence type="ECO:0000259" key="6">
    <source>
        <dbReference type="Pfam" id="PF01397"/>
    </source>
</evidence>
<dbReference type="GO" id="GO:0033331">
    <property type="term" value="P:ent-kaurene metabolic process"/>
    <property type="evidence" value="ECO:0007669"/>
    <property type="project" value="UniProtKB-ARBA"/>
</dbReference>
<evidence type="ECO:0000256" key="5">
    <source>
        <dbReference type="ARBA" id="ARBA00066670"/>
    </source>
</evidence>
<dbReference type="InterPro" id="IPR036965">
    <property type="entry name" value="Terpene_synth_N_sf"/>
</dbReference>
<dbReference type="AlphaFoldDB" id="A0AAD5CNB6"/>
<evidence type="ECO:0000313" key="8">
    <source>
        <dbReference type="Proteomes" id="UP001206925"/>
    </source>
</evidence>
<comment type="catalytic activity">
    <reaction evidence="4">
        <text>ent-copalyl diphosphate = ent-kaur-16-ene + diphosphate</text>
        <dbReference type="Rhea" id="RHEA:22220"/>
        <dbReference type="ChEBI" id="CHEBI:15415"/>
        <dbReference type="ChEBI" id="CHEBI:33019"/>
        <dbReference type="ChEBI" id="CHEBI:58553"/>
        <dbReference type="EC" id="4.2.3.19"/>
    </reaction>
    <physiologicalReaction direction="left-to-right" evidence="4">
        <dbReference type="Rhea" id="RHEA:22221"/>
    </physiologicalReaction>
</comment>
<dbReference type="PANTHER" id="PTHR31739">
    <property type="entry name" value="ENT-COPALYL DIPHOSPHATE SYNTHASE, CHLOROPLASTIC"/>
    <property type="match status" value="1"/>
</dbReference>
<dbReference type="Proteomes" id="UP001206925">
    <property type="component" value="Unassembled WGS sequence"/>
</dbReference>
<keyword evidence="2" id="KW-0479">Metal-binding</keyword>
<dbReference type="EC" id="4.2.3.19" evidence="5"/>
<dbReference type="GO" id="GO:0009686">
    <property type="term" value="P:gibberellin biosynthetic process"/>
    <property type="evidence" value="ECO:0007669"/>
    <property type="project" value="TreeGrafter"/>
</dbReference>
<name>A0AAD5CNB6_AMBAR</name>
<keyword evidence="8" id="KW-1185">Reference proteome</keyword>